<evidence type="ECO:0000256" key="3">
    <source>
        <dbReference type="ARBA" id="ARBA00022806"/>
    </source>
</evidence>
<keyword evidence="1" id="KW-0547">Nucleotide-binding</keyword>
<dbReference type="EMBL" id="BARS01056966">
    <property type="protein sequence ID" value="GAG47420.1"/>
    <property type="molecule type" value="Genomic_DNA"/>
</dbReference>
<accession>X0XVM1</accession>
<reference evidence="6" key="1">
    <citation type="journal article" date="2014" name="Front. Microbiol.">
        <title>High frequency of phylogenetically diverse reductive dehalogenase-homologous genes in deep subseafloor sedimentary metagenomes.</title>
        <authorList>
            <person name="Kawai M."/>
            <person name="Futagami T."/>
            <person name="Toyoda A."/>
            <person name="Takaki Y."/>
            <person name="Nishi S."/>
            <person name="Hori S."/>
            <person name="Arai W."/>
            <person name="Tsubouchi T."/>
            <person name="Morono Y."/>
            <person name="Uchiyama I."/>
            <person name="Ito T."/>
            <person name="Fujiyama A."/>
            <person name="Inagaki F."/>
            <person name="Takami H."/>
        </authorList>
    </citation>
    <scope>NUCLEOTIDE SEQUENCE</scope>
    <source>
        <strain evidence="6">Expedition CK06-06</strain>
    </source>
</reference>
<dbReference type="GO" id="GO:0000724">
    <property type="term" value="P:double-strand break repair via homologous recombination"/>
    <property type="evidence" value="ECO:0007669"/>
    <property type="project" value="TreeGrafter"/>
</dbReference>
<keyword evidence="2" id="KW-0378">Hydrolase</keyword>
<dbReference type="PANTHER" id="PTHR11070">
    <property type="entry name" value="UVRD / RECB / PCRA DNA HELICASE FAMILY MEMBER"/>
    <property type="match status" value="1"/>
</dbReference>
<evidence type="ECO:0000256" key="2">
    <source>
        <dbReference type="ARBA" id="ARBA00022801"/>
    </source>
</evidence>
<keyword evidence="4" id="KW-0067">ATP-binding</keyword>
<keyword evidence="3" id="KW-0347">Helicase</keyword>
<evidence type="ECO:0000256" key="1">
    <source>
        <dbReference type="ARBA" id="ARBA00022741"/>
    </source>
</evidence>
<dbReference type="GO" id="GO:0031297">
    <property type="term" value="P:replication fork processing"/>
    <property type="evidence" value="ECO:0007669"/>
    <property type="project" value="TreeGrafter"/>
</dbReference>
<organism evidence="6">
    <name type="scientific">marine sediment metagenome</name>
    <dbReference type="NCBI Taxonomy" id="412755"/>
    <lineage>
        <taxon>unclassified sequences</taxon>
        <taxon>metagenomes</taxon>
        <taxon>ecological metagenomes</taxon>
    </lineage>
</organism>
<feature type="non-terminal residue" evidence="6">
    <location>
        <position position="157"/>
    </location>
</feature>
<dbReference type="GO" id="GO:0005634">
    <property type="term" value="C:nucleus"/>
    <property type="evidence" value="ECO:0007669"/>
    <property type="project" value="TreeGrafter"/>
</dbReference>
<protein>
    <recommendedName>
        <fullName evidence="5">UvrD-like helicase ATP-binding domain-containing protein</fullName>
    </recommendedName>
</protein>
<evidence type="ECO:0000256" key="4">
    <source>
        <dbReference type="ARBA" id="ARBA00022840"/>
    </source>
</evidence>
<evidence type="ECO:0000313" key="6">
    <source>
        <dbReference type="EMBL" id="GAG47420.1"/>
    </source>
</evidence>
<evidence type="ECO:0000259" key="5">
    <source>
        <dbReference type="Pfam" id="PF00580"/>
    </source>
</evidence>
<dbReference type="AlphaFoldDB" id="X0XVM1"/>
<dbReference type="Pfam" id="PF00580">
    <property type="entry name" value="UvrD-helicase"/>
    <property type="match status" value="1"/>
</dbReference>
<dbReference type="Gene3D" id="3.40.50.300">
    <property type="entry name" value="P-loop containing nucleotide triphosphate hydrolases"/>
    <property type="match status" value="1"/>
</dbReference>
<dbReference type="GO" id="GO:0016787">
    <property type="term" value="F:hydrolase activity"/>
    <property type="evidence" value="ECO:0007669"/>
    <property type="project" value="UniProtKB-KW"/>
</dbReference>
<dbReference type="GO" id="GO:0005524">
    <property type="term" value="F:ATP binding"/>
    <property type="evidence" value="ECO:0007669"/>
    <property type="project" value="UniProtKB-KW"/>
</dbReference>
<name>X0XVM1_9ZZZZ</name>
<sequence length="157" mass="19017">HWFKNKPFKMKQAFVTKYNKFCKDTNYTNMNEFMENNYPTSSSFTKKHLIKMWNDTQNKRLLTFDSLRKLAFVQHWFKDYVDSHYDMVFIDEAQDFDPLMLEMLLNDTTVPKVFVGDPRQAIYEWRGAINAFDQLPEKTFIMEFYTTWRIGNPACER</sequence>
<feature type="domain" description="UvrD-like helicase ATP-binding" evidence="5">
    <location>
        <begin position="40"/>
        <end position="129"/>
    </location>
</feature>
<dbReference type="InterPro" id="IPR014016">
    <property type="entry name" value="UvrD-like_ATP-bd"/>
</dbReference>
<dbReference type="InterPro" id="IPR000212">
    <property type="entry name" value="DNA_helicase_UvrD/REP"/>
</dbReference>
<dbReference type="GO" id="GO:0043138">
    <property type="term" value="F:3'-5' DNA helicase activity"/>
    <property type="evidence" value="ECO:0007669"/>
    <property type="project" value="TreeGrafter"/>
</dbReference>
<gene>
    <name evidence="6" type="ORF">S01H1_83709</name>
</gene>
<feature type="non-terminal residue" evidence="6">
    <location>
        <position position="1"/>
    </location>
</feature>
<dbReference type="InterPro" id="IPR027417">
    <property type="entry name" value="P-loop_NTPase"/>
</dbReference>
<dbReference type="PANTHER" id="PTHR11070:SF30">
    <property type="entry name" value="F-BOX DNA HELICASE 1"/>
    <property type="match status" value="1"/>
</dbReference>
<dbReference type="SUPFAM" id="SSF52540">
    <property type="entry name" value="P-loop containing nucleoside triphosphate hydrolases"/>
    <property type="match status" value="1"/>
</dbReference>
<proteinExistence type="predicted"/>
<comment type="caution">
    <text evidence="6">The sequence shown here is derived from an EMBL/GenBank/DDBJ whole genome shotgun (WGS) entry which is preliminary data.</text>
</comment>
<dbReference type="GO" id="GO:0003677">
    <property type="term" value="F:DNA binding"/>
    <property type="evidence" value="ECO:0007669"/>
    <property type="project" value="InterPro"/>
</dbReference>